<dbReference type="EMBL" id="SDMP01000013">
    <property type="protein sequence ID" value="RYR21545.1"/>
    <property type="molecule type" value="Genomic_DNA"/>
</dbReference>
<gene>
    <name evidence="1" type="ORF">Ahy_B03g066852</name>
</gene>
<accession>A0A445A5C3</accession>
<protein>
    <recommendedName>
        <fullName evidence="3">Endonuclease/exonuclease/phosphatase domain-containing protein</fullName>
    </recommendedName>
</protein>
<reference evidence="1 2" key="1">
    <citation type="submission" date="2019-01" db="EMBL/GenBank/DDBJ databases">
        <title>Sequencing of cultivated peanut Arachis hypogaea provides insights into genome evolution and oil improvement.</title>
        <authorList>
            <person name="Chen X."/>
        </authorList>
    </citation>
    <scope>NUCLEOTIDE SEQUENCE [LARGE SCALE GENOMIC DNA]</scope>
    <source>
        <strain evidence="2">cv. Fuhuasheng</strain>
        <tissue evidence="1">Leaves</tissue>
    </source>
</reference>
<dbReference type="AlphaFoldDB" id="A0A445A5C3"/>
<comment type="caution">
    <text evidence="1">The sequence shown here is derived from an EMBL/GenBank/DDBJ whole genome shotgun (WGS) entry which is preliminary data.</text>
</comment>
<organism evidence="1 2">
    <name type="scientific">Arachis hypogaea</name>
    <name type="common">Peanut</name>
    <dbReference type="NCBI Taxonomy" id="3818"/>
    <lineage>
        <taxon>Eukaryota</taxon>
        <taxon>Viridiplantae</taxon>
        <taxon>Streptophyta</taxon>
        <taxon>Embryophyta</taxon>
        <taxon>Tracheophyta</taxon>
        <taxon>Spermatophyta</taxon>
        <taxon>Magnoliopsida</taxon>
        <taxon>eudicotyledons</taxon>
        <taxon>Gunneridae</taxon>
        <taxon>Pentapetalae</taxon>
        <taxon>rosids</taxon>
        <taxon>fabids</taxon>
        <taxon>Fabales</taxon>
        <taxon>Fabaceae</taxon>
        <taxon>Papilionoideae</taxon>
        <taxon>50 kb inversion clade</taxon>
        <taxon>dalbergioids sensu lato</taxon>
        <taxon>Dalbergieae</taxon>
        <taxon>Pterocarpus clade</taxon>
        <taxon>Arachis</taxon>
    </lineage>
</organism>
<keyword evidence="2" id="KW-1185">Reference proteome</keyword>
<dbReference type="Proteomes" id="UP000289738">
    <property type="component" value="Chromosome B03"/>
</dbReference>
<sequence>MAWNIRGVVNKATVHTLKNLVNQNRPSIVMLLEPKCSGDTASKAIQEMDFFFSIREEVVGFSDEGEKKGGARVDLHACRRFKGWIEICKLIDLGYTGSKFTWVGDIRDSMDRVFKRLDKAYSHVEWRIMFPEARI</sequence>
<proteinExistence type="predicted"/>
<dbReference type="PANTHER" id="PTHR33710">
    <property type="entry name" value="BNAC02G09200D PROTEIN"/>
    <property type="match status" value="1"/>
</dbReference>
<dbReference type="PANTHER" id="PTHR33710:SF71">
    <property type="entry name" value="ENDONUCLEASE_EXONUCLEASE_PHOSPHATASE DOMAIN-CONTAINING PROTEIN"/>
    <property type="match status" value="1"/>
</dbReference>
<evidence type="ECO:0008006" key="3">
    <source>
        <dbReference type="Google" id="ProtNLM"/>
    </source>
</evidence>
<evidence type="ECO:0000313" key="2">
    <source>
        <dbReference type="Proteomes" id="UP000289738"/>
    </source>
</evidence>
<name>A0A445A5C3_ARAHY</name>
<evidence type="ECO:0000313" key="1">
    <source>
        <dbReference type="EMBL" id="RYR21545.1"/>
    </source>
</evidence>